<feature type="domain" description="Beta-mannosidase Ig-fold" evidence="8">
    <location>
        <begin position="726"/>
        <end position="792"/>
    </location>
</feature>
<dbReference type="Pfam" id="PF22666">
    <property type="entry name" value="Glyco_hydro_2_N2"/>
    <property type="match status" value="1"/>
</dbReference>
<dbReference type="EC" id="3.2.1.25" evidence="3"/>
<sequence>MSFISLDGTWQLTSPQYPDIKAPISIPGDNHNALLQAGLIPDPYVATNEKEVQWVSQSDWVIQSSFEIDEQDLDCKSLELTLSRVDTLAEIWINEHHVLSCSNMFCQYKVDIKPYVKLGSNQIEVRFSRADQEAQRRADKQPFFIPWAVGNNQVPYMNLLRKTQCHSGWDWGINLVVCGIYDSIKIERIQDARLGQVSTTQLWGESGSIVLEVEVEFECAERTDLLVSFAETEHRLSLVGSDRVKVNFEVKEPELWWPAGYGEQPLYTLEVSLGDKHLQRKIGLRKLELNTSADEIGSAMEFRINGFPISAKGANWIPMDAMPSLESEQRYRELLQSAVDANMNMLRVWGGGQYESDVFYELCDELGLLVWQDMMFACALYPSTPEFIDDVELELVYQIRRLKEHTCIALWCGDNEVIGALTWYDESKANRDRYVVNYDRLSRVLSSVVEKEDPSRVFWPSSPCNGDLDYGDAWHDDNKGDMHFWDVWHSNASFDAYLNIKPRFCSEFGFQSWPSFAEVKRFVPEQDWNITSPTFESHQKNGRGNSIITEMFTRYFRFPKSFEQMLYLSQVQQAIAIKTGCEYWRAMSPTCRGLLYWQLNDNWPVSSWSSIEYSGRWKQLHYHAKRFFSPTYAAFVEDGDRVQVKVINESRESGSVQCIVKHINWQGDELERWALEPTLGEDDNQTILELNRPDNDGFLYVELQAFGKQVENTWFTSSQFKSLPMPKAQIEWKVEGNRILLETDKPAFFVHLECDGSGRFSDSSFTLIGDREVVYSGDSEDLKSLRVYHLTNSY</sequence>
<evidence type="ECO:0000256" key="3">
    <source>
        <dbReference type="ARBA" id="ARBA00012754"/>
    </source>
</evidence>
<evidence type="ECO:0000256" key="4">
    <source>
        <dbReference type="ARBA" id="ARBA00022801"/>
    </source>
</evidence>
<protein>
    <recommendedName>
        <fullName evidence="3">beta-mannosidase</fullName>
        <ecNumber evidence="3">3.2.1.25</ecNumber>
    </recommendedName>
</protein>
<evidence type="ECO:0000259" key="9">
    <source>
        <dbReference type="Pfam" id="PF22666"/>
    </source>
</evidence>
<proteinExistence type="inferred from homology"/>
<dbReference type="InterPro" id="IPR006102">
    <property type="entry name" value="Ig-like_GH2"/>
</dbReference>
<comment type="similarity">
    <text evidence="2">Belongs to the glycosyl hydrolase 2 family.</text>
</comment>
<feature type="domain" description="Beta-mannosidase-like galactose-binding" evidence="9">
    <location>
        <begin position="10"/>
        <end position="181"/>
    </location>
</feature>
<accession>A0A0B8Q602</accession>
<dbReference type="Proteomes" id="UP000031666">
    <property type="component" value="Unassembled WGS sequence"/>
</dbReference>
<dbReference type="AlphaFoldDB" id="A0A0B8Q602"/>
<dbReference type="InterPro" id="IPR017853">
    <property type="entry name" value="GH"/>
</dbReference>
<feature type="domain" description="Glycoside hydrolase family 2 immunoglobulin-like beta-sandwich" evidence="7">
    <location>
        <begin position="215"/>
        <end position="285"/>
    </location>
</feature>
<dbReference type="Pfam" id="PF17753">
    <property type="entry name" value="Ig_mannosidase"/>
    <property type="match status" value="1"/>
</dbReference>
<evidence type="ECO:0000256" key="1">
    <source>
        <dbReference type="ARBA" id="ARBA00000829"/>
    </source>
</evidence>
<dbReference type="SUPFAM" id="SSF51445">
    <property type="entry name" value="(Trans)glycosidases"/>
    <property type="match status" value="1"/>
</dbReference>
<dbReference type="EMBL" id="BBSC01000002">
    <property type="protein sequence ID" value="GAM73941.1"/>
    <property type="molecule type" value="Genomic_DNA"/>
</dbReference>
<dbReference type="SUPFAM" id="SSF49785">
    <property type="entry name" value="Galactose-binding domain-like"/>
    <property type="match status" value="1"/>
</dbReference>
<evidence type="ECO:0000256" key="6">
    <source>
        <dbReference type="ARBA" id="ARBA00023295"/>
    </source>
</evidence>
<dbReference type="Pfam" id="PF00703">
    <property type="entry name" value="Glyco_hydro_2"/>
    <property type="match status" value="1"/>
</dbReference>
<reference evidence="10 11" key="2">
    <citation type="submission" date="2015-01" db="EMBL/GenBank/DDBJ databases">
        <authorList>
            <consortium name="NBRP consortium"/>
            <person name="Sawabe T."/>
            <person name="Meirelles P."/>
            <person name="Feng G."/>
            <person name="Sayaka M."/>
            <person name="Hattori M."/>
            <person name="Ohkuma M."/>
        </authorList>
    </citation>
    <scope>NUCLEOTIDE SEQUENCE [LARGE SCALE GENOMIC DNA]</scope>
    <source>
        <strain evidence="11">JCM 19241</strain>
    </source>
</reference>
<evidence type="ECO:0000313" key="10">
    <source>
        <dbReference type="EMBL" id="GAM73941.1"/>
    </source>
</evidence>
<dbReference type="GO" id="GO:0006516">
    <property type="term" value="P:glycoprotein catabolic process"/>
    <property type="evidence" value="ECO:0007669"/>
    <property type="project" value="TreeGrafter"/>
</dbReference>
<dbReference type="PANTHER" id="PTHR43730">
    <property type="entry name" value="BETA-MANNOSIDASE"/>
    <property type="match status" value="1"/>
</dbReference>
<dbReference type="InterPro" id="IPR050887">
    <property type="entry name" value="Beta-mannosidase_GH2"/>
</dbReference>
<comment type="catalytic activity">
    <reaction evidence="1">
        <text>Hydrolysis of terminal, non-reducing beta-D-mannose residues in beta-D-mannosides.</text>
        <dbReference type="EC" id="3.2.1.25"/>
    </reaction>
</comment>
<dbReference type="STRING" id="1481914.JCM19241_5137"/>
<dbReference type="InterPro" id="IPR008979">
    <property type="entry name" value="Galactose-bd-like_sf"/>
</dbReference>
<dbReference type="InterPro" id="IPR036156">
    <property type="entry name" value="Beta-gal/glucu_dom_sf"/>
</dbReference>
<evidence type="ECO:0000256" key="5">
    <source>
        <dbReference type="ARBA" id="ARBA00023180"/>
    </source>
</evidence>
<dbReference type="GO" id="GO:0004567">
    <property type="term" value="F:beta-mannosidase activity"/>
    <property type="evidence" value="ECO:0007669"/>
    <property type="project" value="UniProtKB-EC"/>
</dbReference>
<keyword evidence="4 10" id="KW-0378">Hydrolase</keyword>
<keyword evidence="5" id="KW-0325">Glycoprotein</keyword>
<name>A0A0B8Q602_9VIBR</name>
<evidence type="ECO:0000256" key="2">
    <source>
        <dbReference type="ARBA" id="ARBA00007401"/>
    </source>
</evidence>
<reference evidence="10 11" key="1">
    <citation type="submission" date="2015-01" db="EMBL/GenBank/DDBJ databases">
        <title>Vibrio sp. C94 JCM 19241 whole genome shotgun sequence.</title>
        <authorList>
            <person name="Sawabe T."/>
            <person name="Meirelles P."/>
            <person name="Feng G."/>
            <person name="Sayaka M."/>
            <person name="Hattori M."/>
            <person name="Ohkuma M."/>
        </authorList>
    </citation>
    <scope>NUCLEOTIDE SEQUENCE [LARGE SCALE GENOMIC DNA]</scope>
    <source>
        <strain evidence="11">JCM 19241</strain>
    </source>
</reference>
<dbReference type="Gene3D" id="2.60.40.10">
    <property type="entry name" value="Immunoglobulins"/>
    <property type="match status" value="2"/>
</dbReference>
<dbReference type="PANTHER" id="PTHR43730:SF1">
    <property type="entry name" value="BETA-MANNOSIDASE"/>
    <property type="match status" value="1"/>
</dbReference>
<dbReference type="Gene3D" id="2.60.120.260">
    <property type="entry name" value="Galactose-binding domain-like"/>
    <property type="match status" value="1"/>
</dbReference>
<evidence type="ECO:0000259" key="8">
    <source>
        <dbReference type="Pfam" id="PF17753"/>
    </source>
</evidence>
<evidence type="ECO:0000313" key="11">
    <source>
        <dbReference type="Proteomes" id="UP000031666"/>
    </source>
</evidence>
<evidence type="ECO:0000259" key="7">
    <source>
        <dbReference type="Pfam" id="PF00703"/>
    </source>
</evidence>
<dbReference type="InterPro" id="IPR013783">
    <property type="entry name" value="Ig-like_fold"/>
</dbReference>
<keyword evidence="6 10" id="KW-0326">Glycosidase</keyword>
<gene>
    <name evidence="10" type="ORF">JCM19241_5137</name>
</gene>
<dbReference type="InterPro" id="IPR054593">
    <property type="entry name" value="Beta-mannosidase-like_N2"/>
</dbReference>
<dbReference type="SUPFAM" id="SSF49303">
    <property type="entry name" value="beta-Galactosidase/glucuronidase domain"/>
    <property type="match status" value="2"/>
</dbReference>
<dbReference type="FunFam" id="3.20.20.80:FF:000050">
    <property type="entry name" value="Beta-mannosidase B"/>
    <property type="match status" value="1"/>
</dbReference>
<organism evidence="10 11">
    <name type="scientific">Vibrio ishigakensis</name>
    <dbReference type="NCBI Taxonomy" id="1481914"/>
    <lineage>
        <taxon>Bacteria</taxon>
        <taxon>Pseudomonadati</taxon>
        <taxon>Pseudomonadota</taxon>
        <taxon>Gammaproteobacteria</taxon>
        <taxon>Vibrionales</taxon>
        <taxon>Vibrionaceae</taxon>
        <taxon>Vibrio</taxon>
    </lineage>
</organism>
<dbReference type="Gene3D" id="3.20.20.80">
    <property type="entry name" value="Glycosidases"/>
    <property type="match status" value="1"/>
</dbReference>
<dbReference type="GO" id="GO:0005975">
    <property type="term" value="P:carbohydrate metabolic process"/>
    <property type="evidence" value="ECO:0007669"/>
    <property type="project" value="InterPro"/>
</dbReference>
<dbReference type="InterPro" id="IPR041625">
    <property type="entry name" value="Beta-mannosidase_Ig"/>
</dbReference>
<comment type="caution">
    <text evidence="10">The sequence shown here is derived from an EMBL/GenBank/DDBJ whole genome shotgun (WGS) entry which is preliminary data.</text>
</comment>